<accession>A0ABX5PAJ8</accession>
<sequence length="113" mass="13324">MEGYHMTKDHLDDAVIISKIDTIMRDRVDKTSPNKIPNELFIKLFDRITGMRRLRMTWQEIADVISKTTGKELSDKYIRNTYFNQIRRDARNGIKREYVTYYGKGKCLTGEGE</sequence>
<proteinExistence type="predicted"/>
<name>A0ABX5PAJ8_9PROT</name>
<comment type="caution">
    <text evidence="1">The sequence shown here is derived from an EMBL/GenBank/DDBJ whole genome shotgun (WGS) entry which is preliminary data.</text>
</comment>
<evidence type="ECO:0000313" key="2">
    <source>
        <dbReference type="Proteomes" id="UP000247512"/>
    </source>
</evidence>
<reference evidence="1 2" key="1">
    <citation type="submission" date="2017-06" db="EMBL/GenBank/DDBJ databases">
        <title>A draft genome sequence of Komagataeibacter nataicola LMG 1536.</title>
        <authorList>
            <person name="Skraban J."/>
            <person name="Cleenwerck I."/>
            <person name="Vandamme P."/>
            <person name="Trcek J."/>
        </authorList>
    </citation>
    <scope>NUCLEOTIDE SEQUENCE [LARGE SCALE GENOMIC DNA]</scope>
    <source>
        <strain evidence="1 2">LMG 1536</strain>
    </source>
</reference>
<dbReference type="Proteomes" id="UP000247512">
    <property type="component" value="Unassembled WGS sequence"/>
</dbReference>
<dbReference type="EMBL" id="NIRT01000013">
    <property type="protein sequence ID" value="PYD66279.1"/>
    <property type="molecule type" value="Genomic_DNA"/>
</dbReference>
<protein>
    <submittedName>
        <fullName evidence="1">Uncharacterized protein</fullName>
    </submittedName>
</protein>
<gene>
    <name evidence="1" type="ORF">CDI09_09020</name>
</gene>
<organism evidence="1 2">
    <name type="scientific">Komagataeibacter nataicola</name>
    <dbReference type="NCBI Taxonomy" id="265960"/>
    <lineage>
        <taxon>Bacteria</taxon>
        <taxon>Pseudomonadati</taxon>
        <taxon>Pseudomonadota</taxon>
        <taxon>Alphaproteobacteria</taxon>
        <taxon>Acetobacterales</taxon>
        <taxon>Acetobacteraceae</taxon>
        <taxon>Komagataeibacter</taxon>
    </lineage>
</organism>
<keyword evidence="2" id="KW-1185">Reference proteome</keyword>
<evidence type="ECO:0000313" key="1">
    <source>
        <dbReference type="EMBL" id="PYD66279.1"/>
    </source>
</evidence>